<dbReference type="EMBL" id="CP139960">
    <property type="protein sequence ID" value="WQD37463.1"/>
    <property type="molecule type" value="Genomic_DNA"/>
</dbReference>
<organism evidence="2 3">
    <name type="scientific">Niabella yanshanensis</name>
    <dbReference type="NCBI Taxonomy" id="577386"/>
    <lineage>
        <taxon>Bacteria</taxon>
        <taxon>Pseudomonadati</taxon>
        <taxon>Bacteroidota</taxon>
        <taxon>Chitinophagia</taxon>
        <taxon>Chitinophagales</taxon>
        <taxon>Chitinophagaceae</taxon>
        <taxon>Niabella</taxon>
    </lineage>
</organism>
<keyword evidence="1" id="KW-1133">Transmembrane helix</keyword>
<dbReference type="Proteomes" id="UP001325680">
    <property type="component" value="Chromosome"/>
</dbReference>
<keyword evidence="1" id="KW-0812">Transmembrane</keyword>
<keyword evidence="1" id="KW-0472">Membrane</keyword>
<sequence length="183" mass="21207">MYSDWTQRKIQLYYAANYLFEQGKSHPRVVNILSKYEPDIGLLTEMADQAMEDKWRKVFNETQRLFSEGKTYGEVVDEVRHMEADEEILHFICNSWYRVKTLYIDHLIDAPTNITEGIEGVAFCSIGVCAVFYFDAFLLSKIVWVGGLLASLGTWLYGLQQKRSITGLKKILEEDYAQLANLR</sequence>
<gene>
    <name evidence="2" type="ORF">U0035_17475</name>
</gene>
<evidence type="ECO:0000313" key="2">
    <source>
        <dbReference type="EMBL" id="WQD37463.1"/>
    </source>
</evidence>
<protein>
    <submittedName>
        <fullName evidence="2">Uncharacterized protein</fullName>
    </submittedName>
</protein>
<accession>A0ABZ0W2F3</accession>
<evidence type="ECO:0000256" key="1">
    <source>
        <dbReference type="SAM" id="Phobius"/>
    </source>
</evidence>
<dbReference type="RefSeq" id="WP_114791749.1">
    <property type="nucleotide sequence ID" value="NZ_CP139960.1"/>
</dbReference>
<proteinExistence type="predicted"/>
<reference evidence="2 3" key="1">
    <citation type="submission" date="2023-12" db="EMBL/GenBank/DDBJ databases">
        <title>Genome sequencing and assembly of bacterial species from a model synthetic community.</title>
        <authorList>
            <person name="Hogle S.L."/>
        </authorList>
    </citation>
    <scope>NUCLEOTIDE SEQUENCE [LARGE SCALE GENOMIC DNA]</scope>
    <source>
        <strain evidence="2 3">HAMBI_3031</strain>
    </source>
</reference>
<feature type="transmembrane region" description="Helical" evidence="1">
    <location>
        <begin position="117"/>
        <end position="136"/>
    </location>
</feature>
<evidence type="ECO:0000313" key="3">
    <source>
        <dbReference type="Proteomes" id="UP001325680"/>
    </source>
</evidence>
<feature type="transmembrane region" description="Helical" evidence="1">
    <location>
        <begin position="142"/>
        <end position="159"/>
    </location>
</feature>
<name>A0ABZ0W2F3_9BACT</name>
<keyword evidence="3" id="KW-1185">Reference proteome</keyword>